<dbReference type="EMBL" id="CM046392">
    <property type="protein sequence ID" value="KAI8555536.1"/>
    <property type="molecule type" value="Genomic_DNA"/>
</dbReference>
<name>A0ACC0NQL9_RHOML</name>
<organism evidence="1 2">
    <name type="scientific">Rhododendron molle</name>
    <name type="common">Chinese azalea</name>
    <name type="synonym">Azalea mollis</name>
    <dbReference type="NCBI Taxonomy" id="49168"/>
    <lineage>
        <taxon>Eukaryota</taxon>
        <taxon>Viridiplantae</taxon>
        <taxon>Streptophyta</taxon>
        <taxon>Embryophyta</taxon>
        <taxon>Tracheophyta</taxon>
        <taxon>Spermatophyta</taxon>
        <taxon>Magnoliopsida</taxon>
        <taxon>eudicotyledons</taxon>
        <taxon>Gunneridae</taxon>
        <taxon>Pentapetalae</taxon>
        <taxon>asterids</taxon>
        <taxon>Ericales</taxon>
        <taxon>Ericaceae</taxon>
        <taxon>Ericoideae</taxon>
        <taxon>Rhodoreae</taxon>
        <taxon>Rhododendron</taxon>
    </lineage>
</organism>
<reference evidence="1" key="1">
    <citation type="submission" date="2022-02" db="EMBL/GenBank/DDBJ databases">
        <title>Plant Genome Project.</title>
        <authorList>
            <person name="Zhang R.-G."/>
        </authorList>
    </citation>
    <scope>NUCLEOTIDE SEQUENCE</scope>
    <source>
        <strain evidence="1">AT1</strain>
    </source>
</reference>
<proteinExistence type="predicted"/>
<dbReference type="Proteomes" id="UP001062846">
    <property type="component" value="Chromosome 5"/>
</dbReference>
<keyword evidence="2" id="KW-1185">Reference proteome</keyword>
<comment type="caution">
    <text evidence="1">The sequence shown here is derived from an EMBL/GenBank/DDBJ whole genome shotgun (WGS) entry which is preliminary data.</text>
</comment>
<protein>
    <submittedName>
        <fullName evidence="1">Uncharacterized protein</fullName>
    </submittedName>
</protein>
<accession>A0ACC0NQL9</accession>
<evidence type="ECO:0000313" key="2">
    <source>
        <dbReference type="Proteomes" id="UP001062846"/>
    </source>
</evidence>
<sequence length="57" mass="6274">MISGNAKIPSWRSTIALVEPSRELHDFFRLVLNWGFVCNAAGKLPCGLIISSGRQIC</sequence>
<evidence type="ECO:0000313" key="1">
    <source>
        <dbReference type="EMBL" id="KAI8555536.1"/>
    </source>
</evidence>
<gene>
    <name evidence="1" type="ORF">RHMOL_Rhmol05G0180100</name>
</gene>